<reference evidence="2" key="1">
    <citation type="journal article" date="2019" name="Int. J. Syst. Evol. Microbiol.">
        <title>The Global Catalogue of Microorganisms (GCM) 10K type strain sequencing project: providing services to taxonomists for standard genome sequencing and annotation.</title>
        <authorList>
            <consortium name="The Broad Institute Genomics Platform"/>
            <consortium name="The Broad Institute Genome Sequencing Center for Infectious Disease"/>
            <person name="Wu L."/>
            <person name="Ma J."/>
        </authorList>
    </citation>
    <scope>NUCLEOTIDE SEQUENCE [LARGE SCALE GENOMIC DNA]</scope>
    <source>
        <strain evidence="2">NBRC 111756</strain>
    </source>
</reference>
<evidence type="ECO:0000313" key="2">
    <source>
        <dbReference type="Proteomes" id="UP001596422"/>
    </source>
</evidence>
<dbReference type="Gene3D" id="3.40.50.1450">
    <property type="entry name" value="HybD-like"/>
    <property type="match status" value="1"/>
</dbReference>
<proteinExistence type="predicted"/>
<dbReference type="EMBL" id="JBHSWE010000001">
    <property type="protein sequence ID" value="MFC6671452.1"/>
    <property type="molecule type" value="Genomic_DNA"/>
</dbReference>
<dbReference type="Proteomes" id="UP001596422">
    <property type="component" value="Unassembled WGS sequence"/>
</dbReference>
<gene>
    <name evidence="1" type="ORF">ACFQDL_16285</name>
</gene>
<organism evidence="1 2">
    <name type="scientific">Marinobacterium aestuariivivens</name>
    <dbReference type="NCBI Taxonomy" id="1698799"/>
    <lineage>
        <taxon>Bacteria</taxon>
        <taxon>Pseudomonadati</taxon>
        <taxon>Pseudomonadota</taxon>
        <taxon>Gammaproteobacteria</taxon>
        <taxon>Oceanospirillales</taxon>
        <taxon>Oceanospirillaceae</taxon>
        <taxon>Marinobacterium</taxon>
    </lineage>
</organism>
<protein>
    <recommendedName>
        <fullName evidence="3">Hydrogenase maturation protease</fullName>
    </recommendedName>
</protein>
<evidence type="ECO:0008006" key="3">
    <source>
        <dbReference type="Google" id="ProtNLM"/>
    </source>
</evidence>
<sequence length="73" mass="7638">MHQLGASELLQLMTVLGDAPERVSLVGAPFECLDWGRALSPALAQCLPQACESLAALLGSGGIDLERRTACTN</sequence>
<keyword evidence="2" id="KW-1185">Reference proteome</keyword>
<dbReference type="SUPFAM" id="SSF53163">
    <property type="entry name" value="HybD-like"/>
    <property type="match status" value="1"/>
</dbReference>
<dbReference type="InterPro" id="IPR023430">
    <property type="entry name" value="Pept_HybD-like_dom_sf"/>
</dbReference>
<accession>A0ABW2A1W7</accession>
<name>A0ABW2A1W7_9GAMM</name>
<dbReference type="RefSeq" id="WP_379909960.1">
    <property type="nucleotide sequence ID" value="NZ_JBHSWE010000001.1"/>
</dbReference>
<comment type="caution">
    <text evidence="1">The sequence shown here is derived from an EMBL/GenBank/DDBJ whole genome shotgun (WGS) entry which is preliminary data.</text>
</comment>
<evidence type="ECO:0000313" key="1">
    <source>
        <dbReference type="EMBL" id="MFC6671452.1"/>
    </source>
</evidence>